<protein>
    <submittedName>
        <fullName evidence="1">Uncharacterized protein</fullName>
    </submittedName>
</protein>
<accession>A0A2Y9TU27</accession>
<dbReference type="Proteomes" id="UP000244908">
    <property type="component" value="Chromosome"/>
</dbReference>
<name>A0A2Y9TU27_9GAMM</name>
<reference evidence="1 2" key="1">
    <citation type="journal article" date="2019" name="Int. J. Syst. Evol. Microbiol.">
        <title>Limnobaculum parvum gen. nov., sp. nov., isolated from a freshwater lake.</title>
        <authorList>
            <person name="Baek C."/>
            <person name="Shin S.K."/>
            <person name="Yi H."/>
        </authorList>
    </citation>
    <scope>NUCLEOTIDE SEQUENCE [LARGE SCALE GENOMIC DNA]</scope>
    <source>
        <strain evidence="1 2">HYN0051</strain>
    </source>
</reference>
<proteinExistence type="predicted"/>
<dbReference type="RefSeq" id="WP_108899240.1">
    <property type="nucleotide sequence ID" value="NZ_CP029185.2"/>
</dbReference>
<sequence>MELTDFILHAQQSCPDALVTIEIDPIKSVVKIQWRWDDKQGERLFERAILFKELNYDEAITVFLSRCKLAMDTLCDE</sequence>
<dbReference type="KEGG" id="lpv:HYN51_00430"/>
<gene>
    <name evidence="1" type="ORF">HYN51_00430</name>
</gene>
<evidence type="ECO:0000313" key="2">
    <source>
        <dbReference type="Proteomes" id="UP000244908"/>
    </source>
</evidence>
<organism evidence="1 2">
    <name type="scientific">Limnobaculum parvum</name>
    <dbReference type="NCBI Taxonomy" id="2172103"/>
    <lineage>
        <taxon>Bacteria</taxon>
        <taxon>Pseudomonadati</taxon>
        <taxon>Pseudomonadota</taxon>
        <taxon>Gammaproteobacteria</taxon>
        <taxon>Enterobacterales</taxon>
        <taxon>Budviciaceae</taxon>
        <taxon>Limnobaculum</taxon>
    </lineage>
</organism>
<dbReference type="OrthoDB" id="6636652at2"/>
<dbReference type="EMBL" id="CP029185">
    <property type="protein sequence ID" value="AWH87146.1"/>
    <property type="molecule type" value="Genomic_DNA"/>
</dbReference>
<keyword evidence="2" id="KW-1185">Reference proteome</keyword>
<dbReference type="AlphaFoldDB" id="A0A2Y9TU27"/>
<evidence type="ECO:0000313" key="1">
    <source>
        <dbReference type="EMBL" id="AWH87146.1"/>
    </source>
</evidence>